<dbReference type="Gene3D" id="3.30.565.10">
    <property type="entry name" value="Histidine kinase-like ATPase, C-terminal domain"/>
    <property type="match status" value="1"/>
</dbReference>
<evidence type="ECO:0000256" key="10">
    <source>
        <dbReference type="ARBA" id="ARBA00022840"/>
    </source>
</evidence>
<evidence type="ECO:0000256" key="3">
    <source>
        <dbReference type="ARBA" id="ARBA00022553"/>
    </source>
</evidence>
<evidence type="ECO:0000256" key="5">
    <source>
        <dbReference type="ARBA" id="ARBA00022643"/>
    </source>
</evidence>
<evidence type="ECO:0000256" key="6">
    <source>
        <dbReference type="ARBA" id="ARBA00022679"/>
    </source>
</evidence>
<dbReference type="Pfam" id="PF07536">
    <property type="entry name" value="HWE_HK"/>
    <property type="match status" value="1"/>
</dbReference>
<dbReference type="SMART" id="SM00911">
    <property type="entry name" value="HWE_HK"/>
    <property type="match status" value="1"/>
</dbReference>
<evidence type="ECO:0000259" key="13">
    <source>
        <dbReference type="PROSITE" id="PS50113"/>
    </source>
</evidence>
<organism evidence="14 15">
    <name type="scientific">Qipengyuania benthica</name>
    <dbReference type="NCBI Taxonomy" id="3067651"/>
    <lineage>
        <taxon>Bacteria</taxon>
        <taxon>Pseudomonadati</taxon>
        <taxon>Pseudomonadota</taxon>
        <taxon>Alphaproteobacteria</taxon>
        <taxon>Sphingomonadales</taxon>
        <taxon>Erythrobacteraceae</taxon>
        <taxon>Qipengyuania</taxon>
    </lineage>
</organism>
<comment type="catalytic activity">
    <reaction evidence="1">
        <text>ATP + protein L-histidine = ADP + protein N-phospho-L-histidine.</text>
        <dbReference type="EC" id="2.7.13.3"/>
    </reaction>
</comment>
<keyword evidence="6" id="KW-0808">Transferase</keyword>
<keyword evidence="8" id="KW-0547">Nucleotide-binding</keyword>
<dbReference type="PROSITE" id="PS50113">
    <property type="entry name" value="PAC"/>
    <property type="match status" value="1"/>
</dbReference>
<sequence length="467" mass="52042">MFERSPNPYVVLDRDLVIVWMNDSYLQTTGRTRAEILGRPMFDAFPSAPASESNRQLRSSFERVLDSGETDEIAHIRYDIEQADGTMVERYWSATHTPLKDDAGTVTHILQHTVDISELHELRGMREEMRVFERAQQVETRNRDLSEETRKLRNLLENTPGFTAVLLGPELRFAMANAAYRRLTGNRRLVGLTVEQALPEVVEQGFVEILEEVYRTGEPYFGRQEELFLQMQPGAEPEQVYLEFVYQPILDGERQVTGVFVQGHDVTEEVEAAQRQSLLIHELNHRVKNTLAIVQGLAQQSFGLEEGNRAGRDAFAARLGALSAAHNLLTSCNWESAEVRSLIEGSLAAALGDTALRCALKGPDLVLRPQQAVALAMIVHELATNALKYGALSVPEGRVAIEWIALAGDDPISIALDWTESGGPPVDRPERKGFGSRLIQSGLGGRRGSVSIDYERSGLHCRIEGEI</sequence>
<dbReference type="PANTHER" id="PTHR41523">
    <property type="entry name" value="TWO-COMPONENT SYSTEM SENSOR PROTEIN"/>
    <property type="match status" value="1"/>
</dbReference>
<accession>A0ABT9H7N1</accession>
<keyword evidence="4" id="KW-0285">Flavoprotein</keyword>
<keyword evidence="9" id="KW-0418">Kinase</keyword>
<evidence type="ECO:0000256" key="1">
    <source>
        <dbReference type="ARBA" id="ARBA00000085"/>
    </source>
</evidence>
<keyword evidence="11" id="KW-0843">Virulence</keyword>
<dbReference type="InterPro" id="IPR036890">
    <property type="entry name" value="HATPase_C_sf"/>
</dbReference>
<evidence type="ECO:0000256" key="9">
    <source>
        <dbReference type="ARBA" id="ARBA00022777"/>
    </source>
</evidence>
<dbReference type="InterPro" id="IPR000700">
    <property type="entry name" value="PAS-assoc_C"/>
</dbReference>
<dbReference type="NCBIfam" id="TIGR00229">
    <property type="entry name" value="sensory_box"/>
    <property type="match status" value="2"/>
</dbReference>
<feature type="domain" description="PAC" evidence="13">
    <location>
        <begin position="74"/>
        <end position="128"/>
    </location>
</feature>
<dbReference type="SUPFAM" id="SSF55785">
    <property type="entry name" value="PYP-like sensor domain (PAS domain)"/>
    <property type="match status" value="2"/>
</dbReference>
<dbReference type="Pfam" id="PF08448">
    <property type="entry name" value="PAS_4"/>
    <property type="match status" value="2"/>
</dbReference>
<comment type="caution">
    <text evidence="14">The sequence shown here is derived from an EMBL/GenBank/DDBJ whole genome shotgun (WGS) entry which is preliminary data.</text>
</comment>
<feature type="domain" description="PAS" evidence="12">
    <location>
        <begin position="1"/>
        <end position="68"/>
    </location>
</feature>
<keyword evidence="10" id="KW-0067">ATP-binding</keyword>
<evidence type="ECO:0000259" key="12">
    <source>
        <dbReference type="PROSITE" id="PS50112"/>
    </source>
</evidence>
<dbReference type="InterPro" id="IPR000014">
    <property type="entry name" value="PAS"/>
</dbReference>
<name>A0ABT9H7N1_9SPHN</name>
<evidence type="ECO:0000256" key="8">
    <source>
        <dbReference type="ARBA" id="ARBA00022741"/>
    </source>
</evidence>
<dbReference type="InterPro" id="IPR013656">
    <property type="entry name" value="PAS_4"/>
</dbReference>
<dbReference type="EC" id="2.7.13.3" evidence="2"/>
<dbReference type="RefSeq" id="WP_305929462.1">
    <property type="nucleotide sequence ID" value="NZ_JAVAIL010000002.1"/>
</dbReference>
<dbReference type="InterPro" id="IPR011102">
    <property type="entry name" value="Sig_transdc_His_kinase_HWE"/>
</dbReference>
<dbReference type="PROSITE" id="PS50112">
    <property type="entry name" value="PAS"/>
    <property type="match status" value="1"/>
</dbReference>
<evidence type="ECO:0000256" key="4">
    <source>
        <dbReference type="ARBA" id="ARBA00022630"/>
    </source>
</evidence>
<evidence type="ECO:0000313" key="14">
    <source>
        <dbReference type="EMBL" id="MDP4539327.1"/>
    </source>
</evidence>
<keyword evidence="5" id="KW-0288">FMN</keyword>
<dbReference type="PANTHER" id="PTHR41523:SF7">
    <property type="entry name" value="HISTIDINE KINASE"/>
    <property type="match status" value="1"/>
</dbReference>
<keyword evidence="7" id="KW-0677">Repeat</keyword>
<gene>
    <name evidence="14" type="ORF">Q9K01_06800</name>
</gene>
<dbReference type="CDD" id="cd00130">
    <property type="entry name" value="PAS"/>
    <property type="match status" value="1"/>
</dbReference>
<dbReference type="EMBL" id="JAVAIL010000002">
    <property type="protein sequence ID" value="MDP4539327.1"/>
    <property type="molecule type" value="Genomic_DNA"/>
</dbReference>
<dbReference type="InterPro" id="IPR035965">
    <property type="entry name" value="PAS-like_dom_sf"/>
</dbReference>
<protein>
    <recommendedName>
        <fullName evidence="2">histidine kinase</fullName>
        <ecNumber evidence="2">2.7.13.3</ecNumber>
    </recommendedName>
</protein>
<keyword evidence="3" id="KW-0597">Phosphoprotein</keyword>
<keyword evidence="15" id="KW-1185">Reference proteome</keyword>
<evidence type="ECO:0000256" key="2">
    <source>
        <dbReference type="ARBA" id="ARBA00012438"/>
    </source>
</evidence>
<evidence type="ECO:0000256" key="7">
    <source>
        <dbReference type="ARBA" id="ARBA00022737"/>
    </source>
</evidence>
<evidence type="ECO:0000313" key="15">
    <source>
        <dbReference type="Proteomes" id="UP001235664"/>
    </source>
</evidence>
<evidence type="ECO:0000256" key="11">
    <source>
        <dbReference type="ARBA" id="ARBA00023026"/>
    </source>
</evidence>
<reference evidence="14 15" key="1">
    <citation type="submission" date="2023-08" db="EMBL/GenBank/DDBJ databases">
        <title>genomic of DY56.</title>
        <authorList>
            <person name="Wang Y."/>
        </authorList>
    </citation>
    <scope>NUCLEOTIDE SEQUENCE [LARGE SCALE GENOMIC DNA]</scope>
    <source>
        <strain evidence="14 15">DY56-A-20</strain>
    </source>
</reference>
<proteinExistence type="predicted"/>
<dbReference type="SMART" id="SM00091">
    <property type="entry name" value="PAS"/>
    <property type="match status" value="2"/>
</dbReference>
<dbReference type="Proteomes" id="UP001235664">
    <property type="component" value="Unassembled WGS sequence"/>
</dbReference>
<dbReference type="Gene3D" id="3.30.450.20">
    <property type="entry name" value="PAS domain"/>
    <property type="match status" value="2"/>
</dbReference>